<dbReference type="PATRIC" id="fig|1114972.6.peg.2076"/>
<comment type="caution">
    <text evidence="3">The sequence shown here is derived from an EMBL/GenBank/DDBJ whole genome shotgun (WGS) entry which is preliminary data.</text>
</comment>
<accession>A0A0R1RSZ9</accession>
<feature type="compositionally biased region" description="Basic and acidic residues" evidence="1">
    <location>
        <begin position="15"/>
        <end position="24"/>
    </location>
</feature>
<keyword evidence="2" id="KW-0812">Transmembrane</keyword>
<proteinExistence type="predicted"/>
<dbReference type="RefSeq" id="WP_017262684.1">
    <property type="nucleotide sequence ID" value="NZ_AZFF01000004.1"/>
</dbReference>
<feature type="transmembrane region" description="Helical" evidence="2">
    <location>
        <begin position="148"/>
        <end position="168"/>
    </location>
</feature>
<sequence length="175" mass="19928">MENKPHFGPRTSAANKEKVNKEVQSEPIAEAEQEVKIGVHDNQGRKKNGSFHWFIEIFKLQSRSFWITNYLLSLLAVFFYAGMVPLWSVPLDFIFYPITVTILGETVKMMGLKENILYSLIVGTNGSVFLSGSGFGVIVYWLLWLFFFSIRFGLSFILGIIGLAYMLVQAKKMDL</sequence>
<dbReference type="EMBL" id="AZFF01000004">
    <property type="protein sequence ID" value="KRL56395.1"/>
    <property type="molecule type" value="Genomic_DNA"/>
</dbReference>
<keyword evidence="2" id="KW-1133">Transmembrane helix</keyword>
<reference evidence="3 4" key="1">
    <citation type="journal article" date="2015" name="Genome Announc.">
        <title>Expanding the biotechnology potential of lactobacilli through comparative genomics of 213 strains and associated genera.</title>
        <authorList>
            <person name="Sun Z."/>
            <person name="Harris H.M."/>
            <person name="McCann A."/>
            <person name="Guo C."/>
            <person name="Argimon S."/>
            <person name="Zhang W."/>
            <person name="Yang X."/>
            <person name="Jeffery I.B."/>
            <person name="Cooney J.C."/>
            <person name="Kagawa T.F."/>
            <person name="Liu W."/>
            <person name="Song Y."/>
            <person name="Salvetti E."/>
            <person name="Wrobel A."/>
            <person name="Rasinkangas P."/>
            <person name="Parkhill J."/>
            <person name="Rea M.C."/>
            <person name="O'Sullivan O."/>
            <person name="Ritari J."/>
            <person name="Douillard F.P."/>
            <person name="Paul Ross R."/>
            <person name="Yang R."/>
            <person name="Briner A.E."/>
            <person name="Felis G.E."/>
            <person name="de Vos W.M."/>
            <person name="Barrangou R."/>
            <person name="Klaenhammer T.R."/>
            <person name="Caufield P.W."/>
            <person name="Cui Y."/>
            <person name="Zhang H."/>
            <person name="O'Toole P.W."/>
        </authorList>
    </citation>
    <scope>NUCLEOTIDE SEQUENCE [LARGE SCALE GENOMIC DNA]</scope>
    <source>
        <strain evidence="3 4">DSM 15814</strain>
    </source>
</reference>
<name>A0A0R1RSZ9_9LACO</name>
<dbReference type="STRING" id="1114972.FD35_GL002031"/>
<feature type="transmembrane region" description="Helical" evidence="2">
    <location>
        <begin position="64"/>
        <end position="81"/>
    </location>
</feature>
<dbReference type="eggNOG" id="ENOG5030AW5">
    <property type="taxonomic scope" value="Bacteria"/>
</dbReference>
<protein>
    <submittedName>
        <fullName evidence="3">Uncharacterized protein</fullName>
    </submittedName>
</protein>
<keyword evidence="2" id="KW-0472">Membrane</keyword>
<keyword evidence="4" id="KW-1185">Reference proteome</keyword>
<feature type="region of interest" description="Disordered" evidence="1">
    <location>
        <begin position="1"/>
        <end position="26"/>
    </location>
</feature>
<gene>
    <name evidence="3" type="ORF">FD35_GL002031</name>
</gene>
<dbReference type="AlphaFoldDB" id="A0A0R1RSZ9"/>
<organism evidence="3 4">
    <name type="scientific">Furfurilactobacillus rossiae DSM 15814</name>
    <dbReference type="NCBI Taxonomy" id="1114972"/>
    <lineage>
        <taxon>Bacteria</taxon>
        <taxon>Bacillati</taxon>
        <taxon>Bacillota</taxon>
        <taxon>Bacilli</taxon>
        <taxon>Lactobacillales</taxon>
        <taxon>Lactobacillaceae</taxon>
        <taxon>Furfurilactobacillus</taxon>
    </lineage>
</organism>
<evidence type="ECO:0000256" key="2">
    <source>
        <dbReference type="SAM" id="Phobius"/>
    </source>
</evidence>
<dbReference type="Proteomes" id="UP000051999">
    <property type="component" value="Unassembled WGS sequence"/>
</dbReference>
<feature type="transmembrane region" description="Helical" evidence="2">
    <location>
        <begin position="116"/>
        <end position="142"/>
    </location>
</feature>
<evidence type="ECO:0000313" key="4">
    <source>
        <dbReference type="Proteomes" id="UP000051999"/>
    </source>
</evidence>
<evidence type="ECO:0000256" key="1">
    <source>
        <dbReference type="SAM" id="MobiDB-lite"/>
    </source>
</evidence>
<evidence type="ECO:0000313" key="3">
    <source>
        <dbReference type="EMBL" id="KRL56395.1"/>
    </source>
</evidence>